<proteinExistence type="predicted"/>
<name>A0A0D8J3K7_9FIRM</name>
<evidence type="ECO:0000313" key="2">
    <source>
        <dbReference type="EMBL" id="KJF40368.1"/>
    </source>
</evidence>
<evidence type="ECO:0000313" key="3">
    <source>
        <dbReference type="Proteomes" id="UP000032483"/>
    </source>
</evidence>
<comment type="caution">
    <text evidence="2">The sequence shown here is derived from an EMBL/GenBank/DDBJ whole genome shotgun (WGS) entry which is preliminary data.</text>
</comment>
<accession>A0A0D8J3K7</accession>
<protein>
    <recommendedName>
        <fullName evidence="4">Peptidyl-prolyl cis-trans isomerase</fullName>
    </recommendedName>
</protein>
<gene>
    <name evidence="2" type="ORF">TQ39_06945</name>
</gene>
<sequence length="347" mass="38122">MKLKKFTGLLLCAALALSMAACKFTTPAVVMTVEGEDIPAGLYLMYQYQAYSSAKSKLEDKSAKVLKSEIEGVKAEEWIHNETVASAKRYVWVEKAFAEAGLTFTEEEQASIDSQLDAIWANNEALLAANGIGRENYRRFYECEAKYEKLLAEYQDGESDKITDAEAKKYMDETYSRIQTLVLPTTDADSAALPGEKLEELNVLAAQLADDLNAGGSMDELGPETLEKAFEICGREYAEDTASSYMSKSFLTAESTSYSEEFVQGVVAAEVGAAGVYDGYSVPMIYQKIANYEDNDDFTANYKTTILSEITSAAFSDKVEEETAAYAVTEDVSAVKTYSPSKIRESV</sequence>
<organism evidence="2 3">
    <name type="scientific">Ruthenibacterium lactatiformans</name>
    <dbReference type="NCBI Taxonomy" id="1550024"/>
    <lineage>
        <taxon>Bacteria</taxon>
        <taxon>Bacillati</taxon>
        <taxon>Bacillota</taxon>
        <taxon>Clostridia</taxon>
        <taxon>Eubacteriales</taxon>
        <taxon>Oscillospiraceae</taxon>
        <taxon>Ruthenibacterium</taxon>
    </lineage>
</organism>
<dbReference type="PROSITE" id="PS51257">
    <property type="entry name" value="PROKAR_LIPOPROTEIN"/>
    <property type="match status" value="1"/>
</dbReference>
<evidence type="ECO:0008006" key="4">
    <source>
        <dbReference type="Google" id="ProtNLM"/>
    </source>
</evidence>
<dbReference type="EMBL" id="JXXK01000007">
    <property type="protein sequence ID" value="KJF40368.1"/>
    <property type="molecule type" value="Genomic_DNA"/>
</dbReference>
<dbReference type="RefSeq" id="WP_050005004.1">
    <property type="nucleotide sequence ID" value="NZ_CAOJUJ010000008.1"/>
</dbReference>
<keyword evidence="3" id="KW-1185">Reference proteome</keyword>
<dbReference type="InterPro" id="IPR027304">
    <property type="entry name" value="Trigger_fact/SurA_dom_sf"/>
</dbReference>
<dbReference type="AlphaFoldDB" id="A0A0D8J3K7"/>
<feature type="signal peptide" evidence="1">
    <location>
        <begin position="1"/>
        <end position="20"/>
    </location>
</feature>
<dbReference type="GeneID" id="42856348"/>
<feature type="chain" id="PRO_5039649011" description="Peptidyl-prolyl cis-trans isomerase" evidence="1">
    <location>
        <begin position="21"/>
        <end position="347"/>
    </location>
</feature>
<reference evidence="2" key="1">
    <citation type="submission" date="2015-02" db="EMBL/GenBank/DDBJ databases">
        <title>A novel member of the family Ruminococcaceae isolated from human feces.</title>
        <authorList>
            <person name="Shkoporov A.N."/>
            <person name="Chaplin A.V."/>
            <person name="Motuzova O.V."/>
            <person name="Kafarskaia L.I."/>
            <person name="Khokhlova E.V."/>
            <person name="Efimov B.A."/>
        </authorList>
    </citation>
    <scope>NUCLEOTIDE SEQUENCE [LARGE SCALE GENOMIC DNA]</scope>
    <source>
        <strain evidence="2">585-1</strain>
    </source>
</reference>
<evidence type="ECO:0000256" key="1">
    <source>
        <dbReference type="SAM" id="SignalP"/>
    </source>
</evidence>
<keyword evidence="1" id="KW-0732">Signal</keyword>
<dbReference type="Proteomes" id="UP000032483">
    <property type="component" value="Unassembled WGS sequence"/>
</dbReference>
<dbReference type="SUPFAM" id="SSF109998">
    <property type="entry name" value="Triger factor/SurA peptide-binding domain-like"/>
    <property type="match status" value="1"/>
</dbReference>